<gene>
    <name evidence="1" type="ORF">H9888_04770</name>
</gene>
<proteinExistence type="predicted"/>
<sequence length="154" mass="17118">MSENTSQVYAIKNPLVFICGVSSLYDWYTESFQNNALWGDNVEKSAYDPCPADWRVPTDASLTFGDITVETTTVSGTGREVANGRTYQSMAWFPMAGRRNNDSGTLRYVGGSSCSWSASISDTYSISLYYDTSNVGSDYLYSRAYGQMIRCVQE</sequence>
<dbReference type="AlphaFoldDB" id="A0A9D1QE22"/>
<reference evidence="1" key="1">
    <citation type="journal article" date="2021" name="PeerJ">
        <title>Extensive microbial diversity within the chicken gut microbiome revealed by metagenomics and culture.</title>
        <authorList>
            <person name="Gilroy R."/>
            <person name="Ravi A."/>
            <person name="Getino M."/>
            <person name="Pursley I."/>
            <person name="Horton D.L."/>
            <person name="Alikhan N.F."/>
            <person name="Baker D."/>
            <person name="Gharbi K."/>
            <person name="Hall N."/>
            <person name="Watson M."/>
            <person name="Adriaenssens E.M."/>
            <person name="Foster-Nyarko E."/>
            <person name="Jarju S."/>
            <person name="Secka A."/>
            <person name="Antonio M."/>
            <person name="Oren A."/>
            <person name="Chaudhuri R.R."/>
            <person name="La Ragione R."/>
            <person name="Hildebrand F."/>
            <person name="Pallen M.J."/>
        </authorList>
    </citation>
    <scope>NUCLEOTIDE SEQUENCE</scope>
    <source>
        <strain evidence="1">ChiBcec15-1070</strain>
    </source>
</reference>
<protein>
    <recommendedName>
        <fullName evidence="3">Fibrobacter succinogenes major paralogous domain-containing protein</fullName>
    </recommendedName>
</protein>
<dbReference type="Proteomes" id="UP000823926">
    <property type="component" value="Unassembled WGS sequence"/>
</dbReference>
<evidence type="ECO:0000313" key="2">
    <source>
        <dbReference type="Proteomes" id="UP000823926"/>
    </source>
</evidence>
<dbReference type="EMBL" id="DXHL01000021">
    <property type="protein sequence ID" value="HIW10798.1"/>
    <property type="molecule type" value="Genomic_DNA"/>
</dbReference>
<comment type="caution">
    <text evidence="1">The sequence shown here is derived from an EMBL/GenBank/DDBJ whole genome shotgun (WGS) entry which is preliminary data.</text>
</comment>
<name>A0A9D1QE22_9BACT</name>
<evidence type="ECO:0000313" key="1">
    <source>
        <dbReference type="EMBL" id="HIW10798.1"/>
    </source>
</evidence>
<accession>A0A9D1QE22</accession>
<organism evidence="1 2">
    <name type="scientific">Candidatus Rikenella faecigallinarum</name>
    <dbReference type="NCBI Taxonomy" id="2838745"/>
    <lineage>
        <taxon>Bacteria</taxon>
        <taxon>Pseudomonadati</taxon>
        <taxon>Bacteroidota</taxon>
        <taxon>Bacteroidia</taxon>
        <taxon>Bacteroidales</taxon>
        <taxon>Rikenellaceae</taxon>
        <taxon>Rikenella</taxon>
    </lineage>
</organism>
<reference evidence="1" key="2">
    <citation type="submission" date="2021-04" db="EMBL/GenBank/DDBJ databases">
        <authorList>
            <person name="Gilroy R."/>
        </authorList>
    </citation>
    <scope>NUCLEOTIDE SEQUENCE</scope>
    <source>
        <strain evidence="1">ChiBcec15-1070</strain>
    </source>
</reference>
<evidence type="ECO:0008006" key="3">
    <source>
        <dbReference type="Google" id="ProtNLM"/>
    </source>
</evidence>